<dbReference type="GO" id="GO:0051260">
    <property type="term" value="P:protein homooligomerization"/>
    <property type="evidence" value="ECO:0007669"/>
    <property type="project" value="InterPro"/>
</dbReference>
<proteinExistence type="predicted"/>
<dbReference type="InterPro" id="IPR039720">
    <property type="entry name" value="TMEM94"/>
</dbReference>
<dbReference type="SUPFAM" id="SSF56784">
    <property type="entry name" value="HAD-like"/>
    <property type="match status" value="1"/>
</dbReference>
<accession>A0A9N9F0B7</accession>
<gene>
    <name evidence="7" type="ORF">DEBURN_LOCUS4715</name>
</gene>
<comment type="caution">
    <text evidence="7">The sequence shown here is derived from an EMBL/GenBank/DDBJ whole genome shotgun (WGS) entry which is preliminary data.</text>
</comment>
<keyword evidence="2 5" id="KW-0812">Transmembrane</keyword>
<dbReference type="Proteomes" id="UP000789706">
    <property type="component" value="Unassembled WGS sequence"/>
</dbReference>
<evidence type="ECO:0000313" key="7">
    <source>
        <dbReference type="EMBL" id="CAG8501789.1"/>
    </source>
</evidence>
<dbReference type="PANTHER" id="PTHR13219">
    <property type="entry name" value="TRANSMEMBRANE PROTEIN 94"/>
    <property type="match status" value="1"/>
</dbReference>
<keyword evidence="8" id="KW-1185">Reference proteome</keyword>
<dbReference type="Gene3D" id="3.40.50.1000">
    <property type="entry name" value="HAD superfamily/HAD-like"/>
    <property type="match status" value="1"/>
</dbReference>
<feature type="transmembrane region" description="Helical" evidence="5">
    <location>
        <begin position="322"/>
        <end position="344"/>
    </location>
</feature>
<dbReference type="InterPro" id="IPR023214">
    <property type="entry name" value="HAD_sf"/>
</dbReference>
<dbReference type="InterPro" id="IPR023298">
    <property type="entry name" value="ATPase_P-typ_TM_dom_sf"/>
</dbReference>
<dbReference type="InterPro" id="IPR003131">
    <property type="entry name" value="T1-type_BTB"/>
</dbReference>
<dbReference type="InterPro" id="IPR011333">
    <property type="entry name" value="SKP1/BTB/POZ_sf"/>
</dbReference>
<dbReference type="Pfam" id="PF02214">
    <property type="entry name" value="BTB_2"/>
    <property type="match status" value="1"/>
</dbReference>
<protein>
    <submittedName>
        <fullName evidence="7">10189_t:CDS:1</fullName>
    </submittedName>
</protein>
<evidence type="ECO:0000256" key="5">
    <source>
        <dbReference type="SAM" id="Phobius"/>
    </source>
</evidence>
<evidence type="ECO:0000256" key="1">
    <source>
        <dbReference type="ARBA" id="ARBA00004370"/>
    </source>
</evidence>
<keyword evidence="4 5" id="KW-0472">Membrane</keyword>
<dbReference type="EMBL" id="CAJVPK010000377">
    <property type="protein sequence ID" value="CAG8501789.1"/>
    <property type="molecule type" value="Genomic_DNA"/>
</dbReference>
<dbReference type="Gene3D" id="3.30.710.10">
    <property type="entry name" value="Potassium Channel Kv1.1, Chain A"/>
    <property type="match status" value="1"/>
</dbReference>
<evidence type="ECO:0000256" key="3">
    <source>
        <dbReference type="ARBA" id="ARBA00022989"/>
    </source>
</evidence>
<feature type="transmembrane region" description="Helical" evidence="5">
    <location>
        <begin position="510"/>
        <end position="531"/>
    </location>
</feature>
<evidence type="ECO:0000256" key="2">
    <source>
        <dbReference type="ARBA" id="ARBA00022692"/>
    </source>
</evidence>
<feature type="transmembrane region" description="Helical" evidence="5">
    <location>
        <begin position="551"/>
        <end position="573"/>
    </location>
</feature>
<sequence>MFQERNQALLNPTNGNEYFFDRNSRAFHYILEFYRTGKIMLLDEMTGSNNSFMEINHQELIEEIKYFQIPLPHQEISTDQYHAKLLDKFVEALKDGICEARYDFHNIFGAEFPISAGKKTFVTFPPEGSFRRLFKPFRYNGYKIIELFGKDIEEYIKSLFPDIKFSIINGEAEANDEGYTVYGIKIEIGDEAWDRDSILEKSNTEIVDLSITNTSTTPLSDSDFNNSSSDTIPLRLSKQITGDEEFMIELELNKGSNMRCYTYDEGVSNLPSDLVVQDNTLKRGLTSVEALEKLVSVTNKILAEHKKPALTRKCNDPYQFRLTTILVEAVLIFLLTVFNGFLYAREKKLVAVEIHERAKNIVEQLKQGGMNTIQEIKIPFVPSLTFAKVVRDGVVRNFPTPLLVEGDIVEMLYGDKAPCKIKLLSEFRDSTSPSSISSSSKILEMSQVFKPTFFKKLSHQALWEQHINNRGRYQFVLLETPWANCLKAALIQTRPPTIIMKQAEILQRVFLHRLIFVILGIGILINIFRYILNNNKEEGRNNKDQAFEILIILPIYAILPLIPLVFPILWLIVRSFANATLLPFASVDQILFPNEEGDITVLDVAEDPSTAFRVKFEDQDWDQHLSRLKPLGLNLLLNTNCGVLQGKKRADQHRKYSSFNIHAKIKPARQSCLCRLGKEIGFTDDALRPFVKRKEIFTTAPCHPSLRERIRNDQWEVPSMNSSIYEELEVGSYQLLSDGHLEIILDNCSDYWDGQGLQSMSKENKIYDFYANAIVNDMQCIAYSYRPINVENGNVIPFLTSTASDCSSIYIVLPDSPEVDKIEMQEGSDDEDLSISQSIRLHRLNNGMLEANLHDFAFDQNNTTPQEEESFYQDVIQDLKGAGIRFVYFSPTAERESKAYAERLGLETDWNSCILLSSPGDENSFGDGYLESHDIKARLPRGIDNTRNHLEDVDDIPLHVSLFAECTPESTQEMIKIFQQYGEVVCCIGSALNSCNTYSFAVADVSVAMEPTHTRILTKNGPREIRGQSPIALGAAFAALPCGLFMHYDTSLYALTDVIREARRLINGLRMGIAFLIGTYLSMSLIILLSYCLCLPPVFTGYHILWITCVISPILALSFLFNPHVSDTMTTMTGWFNKQ</sequence>
<dbReference type="SUPFAM" id="SSF54695">
    <property type="entry name" value="POZ domain"/>
    <property type="match status" value="1"/>
</dbReference>
<feature type="transmembrane region" description="Helical" evidence="5">
    <location>
        <begin position="1104"/>
        <end position="1122"/>
    </location>
</feature>
<feature type="domain" description="Potassium channel tetramerisation-type BTB" evidence="6">
    <location>
        <begin position="14"/>
        <end position="70"/>
    </location>
</feature>
<name>A0A9N9F0B7_9GLOM</name>
<keyword evidence="3 5" id="KW-1133">Transmembrane helix</keyword>
<dbReference type="InterPro" id="IPR036412">
    <property type="entry name" value="HAD-like_sf"/>
</dbReference>
<dbReference type="GO" id="GO:0016020">
    <property type="term" value="C:membrane"/>
    <property type="evidence" value="ECO:0007669"/>
    <property type="project" value="UniProtKB-SubCell"/>
</dbReference>
<evidence type="ECO:0000259" key="6">
    <source>
        <dbReference type="Pfam" id="PF02214"/>
    </source>
</evidence>
<dbReference type="OrthoDB" id="5568754at2759"/>
<dbReference type="Gene3D" id="1.20.1110.10">
    <property type="entry name" value="Calcium-transporting ATPase, transmembrane domain"/>
    <property type="match status" value="1"/>
</dbReference>
<comment type="subcellular location">
    <subcellularLocation>
        <location evidence="1">Membrane</location>
    </subcellularLocation>
</comment>
<feature type="transmembrane region" description="Helical" evidence="5">
    <location>
        <begin position="1073"/>
        <end position="1098"/>
    </location>
</feature>
<reference evidence="7" key="1">
    <citation type="submission" date="2021-06" db="EMBL/GenBank/DDBJ databases">
        <authorList>
            <person name="Kallberg Y."/>
            <person name="Tangrot J."/>
            <person name="Rosling A."/>
        </authorList>
    </citation>
    <scope>NUCLEOTIDE SEQUENCE</scope>
    <source>
        <strain evidence="7">AZ414A</strain>
    </source>
</reference>
<dbReference type="PANTHER" id="PTHR13219:SF6">
    <property type="entry name" value="TRANSMEMBRANE PROTEIN 94"/>
    <property type="match status" value="1"/>
</dbReference>
<organism evidence="7 8">
    <name type="scientific">Diversispora eburnea</name>
    <dbReference type="NCBI Taxonomy" id="1213867"/>
    <lineage>
        <taxon>Eukaryota</taxon>
        <taxon>Fungi</taxon>
        <taxon>Fungi incertae sedis</taxon>
        <taxon>Mucoromycota</taxon>
        <taxon>Glomeromycotina</taxon>
        <taxon>Glomeromycetes</taxon>
        <taxon>Diversisporales</taxon>
        <taxon>Diversisporaceae</taxon>
        <taxon>Diversispora</taxon>
    </lineage>
</organism>
<dbReference type="AlphaFoldDB" id="A0A9N9F0B7"/>
<evidence type="ECO:0000256" key="4">
    <source>
        <dbReference type="ARBA" id="ARBA00023136"/>
    </source>
</evidence>
<dbReference type="SUPFAM" id="SSF81665">
    <property type="entry name" value="Calcium ATPase, transmembrane domain M"/>
    <property type="match status" value="1"/>
</dbReference>
<evidence type="ECO:0000313" key="8">
    <source>
        <dbReference type="Proteomes" id="UP000789706"/>
    </source>
</evidence>